<dbReference type="Gene3D" id="1.20.120.160">
    <property type="entry name" value="HPT domain"/>
    <property type="match status" value="1"/>
</dbReference>
<proteinExistence type="predicted"/>
<dbReference type="Proteomes" id="UP000214596">
    <property type="component" value="Unassembled WGS sequence"/>
</dbReference>
<dbReference type="GO" id="GO:0004672">
    <property type="term" value="F:protein kinase activity"/>
    <property type="evidence" value="ECO:0007669"/>
    <property type="project" value="UniProtKB-ARBA"/>
</dbReference>
<dbReference type="InterPro" id="IPR008207">
    <property type="entry name" value="Sig_transdc_His_kin_Hpt_dom"/>
</dbReference>
<dbReference type="InterPro" id="IPR036641">
    <property type="entry name" value="HPT_dom_sf"/>
</dbReference>
<evidence type="ECO:0000313" key="3">
    <source>
        <dbReference type="EMBL" id="OXE32337.1"/>
    </source>
</evidence>
<evidence type="ECO:0000259" key="2">
    <source>
        <dbReference type="Pfam" id="PF01627"/>
    </source>
</evidence>
<dbReference type="EMBL" id="NIXT01000714">
    <property type="protein sequence ID" value="OXE32337.1"/>
    <property type="molecule type" value="Genomic_DNA"/>
</dbReference>
<sequence length="134" mass="15553">MTRFLKLITIYLFLINNKRCSTYMNSDSSLHTQWLTHFPADMQHHMATVYLETMTEDLEVLKAHLHEPKHPLQTVHKIKGGLAQIGLEHIHQSALLTEQLCRSDSPLYQTALEKLITDLELSVNDVQHWVTQHT</sequence>
<evidence type="ECO:0000256" key="1">
    <source>
        <dbReference type="ARBA" id="ARBA00023012"/>
    </source>
</evidence>
<reference evidence="3 4" key="1">
    <citation type="journal article" date="2017" name="Appl. Environ. Microbiol.">
        <title>Parallel evolution of two clades of a major Atlantic endemic Vibrio parahaemolyticus pathogen lineage by independent acquisition of related pathogenicity islands.</title>
        <authorList>
            <person name="Xu F."/>
            <person name="Gonzalez-Escalona N."/>
            <person name="Drees K.P."/>
            <person name="Sebra R.P."/>
            <person name="Cooper V.S."/>
            <person name="Jones S.H."/>
            <person name="Whistler C.A."/>
        </authorList>
    </citation>
    <scope>NUCLEOTIDE SEQUENCE [LARGE SCALE GENOMIC DNA]</scope>
    <source>
        <strain evidence="3 4">MAVP-3</strain>
    </source>
</reference>
<dbReference type="STRING" id="670.ACZ92_06905"/>
<evidence type="ECO:0000313" key="4">
    <source>
        <dbReference type="Proteomes" id="UP000214596"/>
    </source>
</evidence>
<dbReference type="AlphaFoldDB" id="A0A227JCX6"/>
<feature type="domain" description="HPt" evidence="2">
    <location>
        <begin position="46"/>
        <end position="120"/>
    </location>
</feature>
<dbReference type="SUPFAM" id="SSF47226">
    <property type="entry name" value="Histidine-containing phosphotransfer domain, HPT domain"/>
    <property type="match status" value="1"/>
</dbReference>
<name>A0A227JCX6_VIBPH</name>
<organism evidence="3 4">
    <name type="scientific">Vibrio parahaemolyticus</name>
    <dbReference type="NCBI Taxonomy" id="670"/>
    <lineage>
        <taxon>Bacteria</taxon>
        <taxon>Pseudomonadati</taxon>
        <taxon>Pseudomonadota</taxon>
        <taxon>Gammaproteobacteria</taxon>
        <taxon>Vibrionales</taxon>
        <taxon>Vibrionaceae</taxon>
        <taxon>Vibrio</taxon>
    </lineage>
</organism>
<gene>
    <name evidence="3" type="ORF">CA163_13220</name>
</gene>
<dbReference type="GO" id="GO:0000160">
    <property type="term" value="P:phosphorelay signal transduction system"/>
    <property type="evidence" value="ECO:0007669"/>
    <property type="project" value="UniProtKB-KW"/>
</dbReference>
<dbReference type="Pfam" id="PF01627">
    <property type="entry name" value="Hpt"/>
    <property type="match status" value="1"/>
</dbReference>
<keyword evidence="1" id="KW-0902">Two-component regulatory system</keyword>
<comment type="caution">
    <text evidence="3">The sequence shown here is derived from an EMBL/GenBank/DDBJ whole genome shotgun (WGS) entry which is preliminary data.</text>
</comment>
<accession>A0A227JCX6</accession>
<protein>
    <submittedName>
        <fullName evidence="3">Phosphorelay protein</fullName>
    </submittedName>
</protein>